<proteinExistence type="predicted"/>
<dbReference type="Pfam" id="PF09603">
    <property type="entry name" value="Fib_succ_major"/>
    <property type="match status" value="1"/>
</dbReference>
<protein>
    <submittedName>
        <fullName evidence="2">Fibrobacter succinogenes major paralogous domain-containing protein</fullName>
    </submittedName>
</protein>
<feature type="domain" description="Fibrobacter succinogenes major paralogous" evidence="1">
    <location>
        <begin position="46"/>
        <end position="187"/>
    </location>
</feature>
<dbReference type="AlphaFoldDB" id="A0A9D1TXP8"/>
<evidence type="ECO:0000313" key="3">
    <source>
        <dbReference type="Proteomes" id="UP000823926"/>
    </source>
</evidence>
<reference evidence="2" key="2">
    <citation type="submission" date="2021-04" db="EMBL/GenBank/DDBJ databases">
        <authorList>
            <person name="Gilroy R."/>
        </authorList>
    </citation>
    <scope>NUCLEOTIDE SEQUENCE</scope>
    <source>
        <strain evidence="2">ChiBcec15-1070</strain>
    </source>
</reference>
<organism evidence="2 3">
    <name type="scientific">Candidatus Rikenella faecigallinarum</name>
    <dbReference type="NCBI Taxonomy" id="2838745"/>
    <lineage>
        <taxon>Bacteria</taxon>
        <taxon>Pseudomonadati</taxon>
        <taxon>Bacteroidota</taxon>
        <taxon>Bacteroidia</taxon>
        <taxon>Bacteroidales</taxon>
        <taxon>Rikenellaceae</taxon>
        <taxon>Rikenella</taxon>
    </lineage>
</organism>
<dbReference type="EMBL" id="DXHL01000021">
    <property type="protein sequence ID" value="HIW10743.1"/>
    <property type="molecule type" value="Genomic_DNA"/>
</dbReference>
<accession>A0A9D1TXP8</accession>
<name>A0A9D1TXP8_9BACT</name>
<sequence>MDITTSSVLSGNTSQAYAIKNPMIYIYATTSPGDWYTGSETYQNDALWGDEDIKSSYDPCPTGWRVPTSGTWSDFARTADVSQPMNGTFPYYIKGTAKEDGTIEDYHQTNGRLYNATSGTSTPLSWYPGTGYRHSTNGALGNVGHRGYSWSVSVSNTNVKFMYFTMDGVSPSSSSYRAWALSVRCVQK</sequence>
<evidence type="ECO:0000259" key="1">
    <source>
        <dbReference type="Pfam" id="PF09603"/>
    </source>
</evidence>
<reference evidence="2" key="1">
    <citation type="journal article" date="2021" name="PeerJ">
        <title>Extensive microbial diversity within the chicken gut microbiome revealed by metagenomics and culture.</title>
        <authorList>
            <person name="Gilroy R."/>
            <person name="Ravi A."/>
            <person name="Getino M."/>
            <person name="Pursley I."/>
            <person name="Horton D.L."/>
            <person name="Alikhan N.F."/>
            <person name="Baker D."/>
            <person name="Gharbi K."/>
            <person name="Hall N."/>
            <person name="Watson M."/>
            <person name="Adriaenssens E.M."/>
            <person name="Foster-Nyarko E."/>
            <person name="Jarju S."/>
            <person name="Secka A."/>
            <person name="Antonio M."/>
            <person name="Oren A."/>
            <person name="Chaudhuri R.R."/>
            <person name="La Ragione R."/>
            <person name="Hildebrand F."/>
            <person name="Pallen M.J."/>
        </authorList>
    </citation>
    <scope>NUCLEOTIDE SEQUENCE</scope>
    <source>
        <strain evidence="2">ChiBcec15-1070</strain>
    </source>
</reference>
<dbReference type="InterPro" id="IPR011871">
    <property type="entry name" value="Fib_succ_major"/>
</dbReference>
<evidence type="ECO:0000313" key="2">
    <source>
        <dbReference type="EMBL" id="HIW10743.1"/>
    </source>
</evidence>
<dbReference type="Proteomes" id="UP000823926">
    <property type="component" value="Unassembled WGS sequence"/>
</dbReference>
<gene>
    <name evidence="2" type="ORF">H9888_04480</name>
</gene>
<comment type="caution">
    <text evidence="2">The sequence shown here is derived from an EMBL/GenBank/DDBJ whole genome shotgun (WGS) entry which is preliminary data.</text>
</comment>